<evidence type="ECO:0000313" key="2">
    <source>
        <dbReference type="EMBL" id="KAB1643540.1"/>
    </source>
</evidence>
<keyword evidence="3" id="KW-1185">Reference proteome</keyword>
<reference evidence="2 3" key="1">
    <citation type="submission" date="2019-09" db="EMBL/GenBank/DDBJ databases">
        <title>Phylogeny of genus Pseudoclavibacter and closely related genus.</title>
        <authorList>
            <person name="Li Y."/>
        </authorList>
    </citation>
    <scope>NUCLEOTIDE SEQUENCE [LARGE SCALE GENOMIC DNA]</scope>
    <source>
        <strain evidence="2 3">KCTC 13959</strain>
    </source>
</reference>
<dbReference type="CDD" id="cd00093">
    <property type="entry name" value="HTH_XRE"/>
    <property type="match status" value="1"/>
</dbReference>
<feature type="domain" description="HTH cro/C1-type" evidence="1">
    <location>
        <begin position="10"/>
        <end position="64"/>
    </location>
</feature>
<dbReference type="GO" id="GO:0003677">
    <property type="term" value="F:DNA binding"/>
    <property type="evidence" value="ECO:0007669"/>
    <property type="project" value="InterPro"/>
</dbReference>
<sequence length="1345" mass="148645">MAYTTLGALIRLAREAARMDQAELAARMGVGQQAVSGWERGISRPRRSVLKVLCSILDLCLDDVLDAGRYEQARDTPSQSRLLNLPFENLSPEAFEAFCRDLLQMRHPRRTAVRNGSSGFKQFGVDVYVDGEDERIGVQCKRHRTFGPSDVKKAIEEVLPDAQLSSGVIALSRRSATPATRLELTKYPGWKLWDGETLSGFVRGLQVAEKLALIESYFPELRESFLGISEPSPWLEPDRYDTALAGRLGVDRNFALVGRTDELRKLTALAADHREVAFVIGRGGIGKSRLLREFASADIGRAVRFVARGRIAPSAFELLPEGAPVIVVDDATDAEYDVAALVEGVRRARPDATLVLAARPRAVPKLRASLDLPEALADDVTVSVGDLSIEDAESLARDALGDHATDWRVESLARIGYDCPFLIVTGSHLVRSGTLDDSDLASQTVLRREILARFTDLVLSGANADARTAVLQALAAIQPAPLEDGDFIQCLVAASGQSHADLLEILDELEDLGLVLRRGKTARVVPDLLGDATLERALVSQSGLDKHFARLIADHAGGSALTHAINNVSIVDWHRRADGDSNLADVLWHSLVEHTRDLPNSARINISRRVAAVAAIYPDRALDFADTLRANPAPDEDDELSGIWGEERKVTSDDVARSLAPLIANAGHRTDYLPRALHSLLDIGLRDDRGENSNPEHALRLARELGEFHPRRPVAFTKRYVEVVGDIFRADEYPGHRDQILSLLSPALADEVTITEPKGISITIARMPVSLEAVADVRSSAIAIAEEALARDTWTARAAIAIFEEALRSGDRNEPVTDEFAVVVGILSRLLGAPDQSAGLRLSAYRALGWHAKYGVGERKELVRDTRRRLHIDDDLLFIRLVRAGWASGDDYDTDDTDDDAAGRYHQAREKSERVTEELVERWTTRYTSDGLVQRLQEIIKEERTASDEHFLPDRLLTRFFQKSPDAARIVVNSPPSETVDQALIRAALLVLLGRGDTNAEQAALDMIDSGSEPAKVVASAVINAPGAFNEARTNVVRALLATNYSDVHTILLSAARWFEAGDRALILEMLNAVPIEFEPIIAEEALGALDGQGAPWLSLSPAERSRLLKRLEATPRLPAYELGRVLKKQLSVDPYGAVRFLQRRVERRTSEGREYEPFPDIKSMDLGFASNSRRPALIDVLIEWILADDSWERHFFGEQILESMANDFDAQFRSVIFNLIRSREENRIRLARNLLNDAPQDFVIREPEFVADVLEVAGELESDLRIQVFLGLHGSAQFGMRSRTIGVDDPNEIALCDGANVIADRYSEGSTVRDFYLEVVQRATCRLESNRQNDLSRNDPRSWG</sequence>
<dbReference type="SUPFAM" id="SSF47413">
    <property type="entry name" value="lambda repressor-like DNA-binding domains"/>
    <property type="match status" value="1"/>
</dbReference>
<dbReference type="GO" id="GO:0009307">
    <property type="term" value="P:DNA restriction-modification system"/>
    <property type="evidence" value="ECO:0007669"/>
    <property type="project" value="InterPro"/>
</dbReference>
<dbReference type="InterPro" id="IPR007560">
    <property type="entry name" value="Restrct_endonuc_IV_Mrr"/>
</dbReference>
<dbReference type="InterPro" id="IPR001387">
    <property type="entry name" value="Cro/C1-type_HTH"/>
</dbReference>
<proteinExistence type="predicted"/>
<dbReference type="RefSeq" id="WP_158051955.1">
    <property type="nucleotide sequence ID" value="NZ_WBKB01000003.1"/>
</dbReference>
<evidence type="ECO:0000259" key="1">
    <source>
        <dbReference type="PROSITE" id="PS50943"/>
    </source>
</evidence>
<comment type="caution">
    <text evidence="2">The sequence shown here is derived from an EMBL/GenBank/DDBJ whole genome shotgun (WGS) entry which is preliminary data.</text>
</comment>
<dbReference type="OrthoDB" id="5476461at2"/>
<dbReference type="SUPFAM" id="SSF52540">
    <property type="entry name" value="P-loop containing nucleoside triphosphate hydrolases"/>
    <property type="match status" value="1"/>
</dbReference>
<dbReference type="Proteomes" id="UP000433493">
    <property type="component" value="Unassembled WGS sequence"/>
</dbReference>
<dbReference type="InterPro" id="IPR010982">
    <property type="entry name" value="Lambda_DNA-bd_dom_sf"/>
</dbReference>
<gene>
    <name evidence="2" type="ORF">F8O05_06550</name>
</gene>
<dbReference type="Pfam" id="PF04471">
    <property type="entry name" value="Mrr_cat"/>
    <property type="match status" value="1"/>
</dbReference>
<evidence type="ECO:0000313" key="3">
    <source>
        <dbReference type="Proteomes" id="UP000433493"/>
    </source>
</evidence>
<dbReference type="Pfam" id="PF01381">
    <property type="entry name" value="HTH_3"/>
    <property type="match status" value="1"/>
</dbReference>
<dbReference type="PROSITE" id="PS50943">
    <property type="entry name" value="HTH_CROC1"/>
    <property type="match status" value="1"/>
</dbReference>
<dbReference type="SMART" id="SM00530">
    <property type="entry name" value="HTH_XRE"/>
    <property type="match status" value="1"/>
</dbReference>
<organism evidence="2 3">
    <name type="scientific">Gulosibacter chungangensis</name>
    <dbReference type="NCBI Taxonomy" id="979746"/>
    <lineage>
        <taxon>Bacteria</taxon>
        <taxon>Bacillati</taxon>
        <taxon>Actinomycetota</taxon>
        <taxon>Actinomycetes</taxon>
        <taxon>Micrococcales</taxon>
        <taxon>Microbacteriaceae</taxon>
        <taxon>Gulosibacter</taxon>
    </lineage>
</organism>
<name>A0A7J5BBM0_9MICO</name>
<accession>A0A7J5BBM0</accession>
<protein>
    <submittedName>
        <fullName evidence="2">Helix-turn-helix domain-containing protein</fullName>
    </submittedName>
</protein>
<dbReference type="InterPro" id="IPR027417">
    <property type="entry name" value="P-loop_NTPase"/>
</dbReference>
<dbReference type="GO" id="GO:0004519">
    <property type="term" value="F:endonuclease activity"/>
    <property type="evidence" value="ECO:0007669"/>
    <property type="project" value="InterPro"/>
</dbReference>
<dbReference type="EMBL" id="WBKB01000003">
    <property type="protein sequence ID" value="KAB1643540.1"/>
    <property type="molecule type" value="Genomic_DNA"/>
</dbReference>
<dbReference type="Gene3D" id="1.10.260.40">
    <property type="entry name" value="lambda repressor-like DNA-binding domains"/>
    <property type="match status" value="1"/>
</dbReference>